<dbReference type="AlphaFoldDB" id="A0A9W9PYG8"/>
<dbReference type="PROSITE" id="PS50294">
    <property type="entry name" value="WD_REPEATS_REGION"/>
    <property type="match status" value="1"/>
</dbReference>
<dbReference type="Proteomes" id="UP001147746">
    <property type="component" value="Unassembled WGS sequence"/>
</dbReference>
<dbReference type="PANTHER" id="PTHR19879:SF9">
    <property type="entry name" value="TRANSCRIPTION INITIATION FACTOR TFIID SUBUNIT 5"/>
    <property type="match status" value="1"/>
</dbReference>
<dbReference type="SMART" id="SM00320">
    <property type="entry name" value="WD40"/>
    <property type="match status" value="1"/>
</dbReference>
<dbReference type="SUPFAM" id="SSF50978">
    <property type="entry name" value="WD40 repeat-like"/>
    <property type="match status" value="1"/>
</dbReference>
<reference evidence="2" key="2">
    <citation type="journal article" date="2023" name="IMA Fungus">
        <title>Comparative genomic study of the Penicillium genus elucidates a diverse pangenome and 15 lateral gene transfer events.</title>
        <authorList>
            <person name="Petersen C."/>
            <person name="Sorensen T."/>
            <person name="Nielsen M.R."/>
            <person name="Sondergaard T.E."/>
            <person name="Sorensen J.L."/>
            <person name="Fitzpatrick D.A."/>
            <person name="Frisvad J.C."/>
            <person name="Nielsen K.L."/>
        </authorList>
    </citation>
    <scope>NUCLEOTIDE SEQUENCE</scope>
    <source>
        <strain evidence="2">IBT 21472</strain>
    </source>
</reference>
<dbReference type="PROSITE" id="PS50082">
    <property type="entry name" value="WD_REPEATS_2"/>
    <property type="match status" value="1"/>
</dbReference>
<dbReference type="EMBL" id="JAPZBO010000004">
    <property type="protein sequence ID" value="KAJ5318528.1"/>
    <property type="molecule type" value="Genomic_DNA"/>
</dbReference>
<feature type="repeat" description="WD" evidence="1">
    <location>
        <begin position="138"/>
        <end position="179"/>
    </location>
</feature>
<keyword evidence="1" id="KW-0853">WD repeat</keyword>
<dbReference type="InterPro" id="IPR036322">
    <property type="entry name" value="WD40_repeat_dom_sf"/>
</dbReference>
<sequence>MDKTYQPILTQVLNDQENDDSEEQHNRLNSFRSVLSIPDKRDQHVRILHLSYRDFLVQPGTKFHVNETRKHNFVARFCLQTMRRGLQRDICNLVSPGTRRADVDPQHIREYLLPELRYSCRYWINHLEESQDISSEALEGHWDGDNSVAFSPDGRLLASGSNDKTVRLRDRATGGLQETLSTKGFVIFSRGFICNYRLVLSSSMRF</sequence>
<dbReference type="InterPro" id="IPR001680">
    <property type="entry name" value="WD40_rpt"/>
</dbReference>
<reference evidence="2" key="1">
    <citation type="submission" date="2022-12" db="EMBL/GenBank/DDBJ databases">
        <authorList>
            <person name="Petersen C."/>
        </authorList>
    </citation>
    <scope>NUCLEOTIDE SEQUENCE</scope>
    <source>
        <strain evidence="2">IBT 21472</strain>
    </source>
</reference>
<proteinExistence type="predicted"/>
<gene>
    <name evidence="2" type="ORF">N7476_004948</name>
</gene>
<dbReference type="InterPro" id="IPR015943">
    <property type="entry name" value="WD40/YVTN_repeat-like_dom_sf"/>
</dbReference>
<comment type="caution">
    <text evidence="2">The sequence shown here is derived from an EMBL/GenBank/DDBJ whole genome shotgun (WGS) entry which is preliminary data.</text>
</comment>
<keyword evidence="3" id="KW-1185">Reference proteome</keyword>
<dbReference type="PANTHER" id="PTHR19879">
    <property type="entry name" value="TRANSCRIPTION INITIATION FACTOR TFIID"/>
    <property type="match status" value="1"/>
</dbReference>
<dbReference type="Gene3D" id="2.130.10.10">
    <property type="entry name" value="YVTN repeat-like/Quinoprotein amine dehydrogenase"/>
    <property type="match status" value="1"/>
</dbReference>
<evidence type="ECO:0000313" key="2">
    <source>
        <dbReference type="EMBL" id="KAJ5318528.1"/>
    </source>
</evidence>
<evidence type="ECO:0000313" key="3">
    <source>
        <dbReference type="Proteomes" id="UP001147746"/>
    </source>
</evidence>
<name>A0A9W9PYG8_9EURO</name>
<organism evidence="2 3">
    <name type="scientific">Penicillium atrosanguineum</name>
    <dbReference type="NCBI Taxonomy" id="1132637"/>
    <lineage>
        <taxon>Eukaryota</taxon>
        <taxon>Fungi</taxon>
        <taxon>Dikarya</taxon>
        <taxon>Ascomycota</taxon>
        <taxon>Pezizomycotina</taxon>
        <taxon>Eurotiomycetes</taxon>
        <taxon>Eurotiomycetidae</taxon>
        <taxon>Eurotiales</taxon>
        <taxon>Aspergillaceae</taxon>
        <taxon>Penicillium</taxon>
    </lineage>
</organism>
<accession>A0A9W9PYG8</accession>
<dbReference type="Pfam" id="PF00400">
    <property type="entry name" value="WD40"/>
    <property type="match status" value="1"/>
</dbReference>
<evidence type="ECO:0000256" key="1">
    <source>
        <dbReference type="PROSITE-ProRule" id="PRU00221"/>
    </source>
</evidence>
<protein>
    <submittedName>
        <fullName evidence="2">Uncharacterized protein</fullName>
    </submittedName>
</protein>